<dbReference type="NCBIfam" id="NF038265">
    <property type="entry name" value="phos_prot_SiaC"/>
    <property type="match status" value="1"/>
</dbReference>
<protein>
    <recommendedName>
        <fullName evidence="1">SiaC family regulatory phosphoprotein domain-containing protein</fullName>
    </recommendedName>
</protein>
<proteinExistence type="predicted"/>
<feature type="domain" description="SiaC family regulatory phosphoprotein" evidence="1">
    <location>
        <begin position="6"/>
        <end position="120"/>
    </location>
</feature>
<dbReference type="Proteomes" id="UP000242205">
    <property type="component" value="Chromosome"/>
</dbReference>
<evidence type="ECO:0000259" key="1">
    <source>
        <dbReference type="Pfam" id="PF09345"/>
    </source>
</evidence>
<evidence type="ECO:0000313" key="3">
    <source>
        <dbReference type="Proteomes" id="UP000242205"/>
    </source>
</evidence>
<sequence>MNVLNIESTQSTPSVSADWDSGVMRIAGDSFPENSFEFFAEVIDWIERYLASSAHPLHLDLRLMYMNTSSVKAMMDIFDLLEDAHRDGRAVEVIWHHDPANERVADLAEEFREDCTFPFGVEKDGG</sequence>
<evidence type="ECO:0000313" key="2">
    <source>
        <dbReference type="EMBL" id="AUN95319.1"/>
    </source>
</evidence>
<accession>A0A2I6S7S5</accession>
<reference evidence="2 3" key="1">
    <citation type="submission" date="2018-01" db="EMBL/GenBank/DDBJ databases">
        <authorList>
            <person name="Fu G.-Y."/>
        </authorList>
    </citation>
    <scope>NUCLEOTIDE SEQUENCE [LARGE SCALE GENOMIC DNA]</scope>
    <source>
        <strain evidence="2 3">SY39</strain>
    </source>
</reference>
<name>A0A2I6S7S5_9RHOO</name>
<dbReference type="KEGG" id="atw:C0099_10495"/>
<dbReference type="AlphaFoldDB" id="A0A2I6S7S5"/>
<dbReference type="InterPro" id="IPR018530">
    <property type="entry name" value="SiaC"/>
</dbReference>
<gene>
    <name evidence="2" type="ORF">C0099_10495</name>
</gene>
<dbReference type="OrthoDB" id="5297629at2"/>
<dbReference type="EMBL" id="CP025682">
    <property type="protein sequence ID" value="AUN95319.1"/>
    <property type="molecule type" value="Genomic_DNA"/>
</dbReference>
<organism evidence="2 3">
    <name type="scientific">Pseudazoarcus pumilus</name>
    <dbReference type="NCBI Taxonomy" id="2067960"/>
    <lineage>
        <taxon>Bacteria</taxon>
        <taxon>Pseudomonadati</taxon>
        <taxon>Pseudomonadota</taxon>
        <taxon>Betaproteobacteria</taxon>
        <taxon>Rhodocyclales</taxon>
        <taxon>Zoogloeaceae</taxon>
        <taxon>Pseudazoarcus</taxon>
    </lineage>
</organism>
<keyword evidence="3" id="KW-1185">Reference proteome</keyword>
<dbReference type="Pfam" id="PF09345">
    <property type="entry name" value="SiaC"/>
    <property type="match status" value="1"/>
</dbReference>